<evidence type="ECO:0000256" key="4">
    <source>
        <dbReference type="ARBA" id="ARBA00022989"/>
    </source>
</evidence>
<evidence type="ECO:0000256" key="3">
    <source>
        <dbReference type="ARBA" id="ARBA00022692"/>
    </source>
</evidence>
<keyword evidence="5 9" id="KW-0297">G-protein coupled receptor</keyword>
<dbReference type="PANTHER" id="PTHR45695">
    <property type="entry name" value="LEUCOKININ RECEPTOR-RELATED"/>
    <property type="match status" value="1"/>
</dbReference>
<keyword evidence="3 9" id="KW-0812">Transmembrane</keyword>
<evidence type="ECO:0000256" key="2">
    <source>
        <dbReference type="ARBA" id="ARBA00010663"/>
    </source>
</evidence>
<evidence type="ECO:0000313" key="13">
    <source>
        <dbReference type="RefSeq" id="XP_011309698.1"/>
    </source>
</evidence>
<dbReference type="FunFam" id="1.20.1070.10:FF:000291">
    <property type="entry name" value="Predicted protein"/>
    <property type="match status" value="1"/>
</dbReference>
<dbReference type="AlphaFoldDB" id="A0A9R1U710"/>
<dbReference type="GO" id="GO:0016499">
    <property type="term" value="F:orexin receptor activity"/>
    <property type="evidence" value="ECO:0007669"/>
    <property type="project" value="InterPro"/>
</dbReference>
<reference evidence="13 14" key="1">
    <citation type="submission" date="2025-04" db="UniProtKB">
        <authorList>
            <consortium name="RefSeq"/>
        </authorList>
    </citation>
    <scope>IDENTIFICATION</scope>
    <source>
        <strain evidence="13 14">USDA-PBARC FA_bdor</strain>
        <tissue evidence="13 14">Whole organism</tissue>
    </source>
</reference>
<evidence type="ECO:0000256" key="8">
    <source>
        <dbReference type="ARBA" id="ARBA00023224"/>
    </source>
</evidence>
<feature type="transmembrane region" description="Helical" evidence="10">
    <location>
        <begin position="71"/>
        <end position="97"/>
    </location>
</feature>
<feature type="transmembrane region" description="Helical" evidence="10">
    <location>
        <begin position="189"/>
        <end position="209"/>
    </location>
</feature>
<evidence type="ECO:0000256" key="10">
    <source>
        <dbReference type="SAM" id="Phobius"/>
    </source>
</evidence>
<dbReference type="PANTHER" id="PTHR45695:SF15">
    <property type="entry name" value="OPSIN RH2"/>
    <property type="match status" value="1"/>
</dbReference>
<dbReference type="RefSeq" id="XP_011309699.1">
    <property type="nucleotide sequence ID" value="XM_011311397.1"/>
</dbReference>
<feature type="transmembrane region" description="Helical" evidence="10">
    <location>
        <begin position="109"/>
        <end position="130"/>
    </location>
</feature>
<dbReference type="InterPro" id="IPR000204">
    <property type="entry name" value="Orexin_rcpt"/>
</dbReference>
<evidence type="ECO:0000259" key="11">
    <source>
        <dbReference type="PROSITE" id="PS50262"/>
    </source>
</evidence>
<dbReference type="OrthoDB" id="5987936at2759"/>
<dbReference type="GO" id="GO:0007631">
    <property type="term" value="P:feeding behavior"/>
    <property type="evidence" value="ECO:0007669"/>
    <property type="project" value="InterPro"/>
</dbReference>
<dbReference type="InterPro" id="IPR000276">
    <property type="entry name" value="GPCR_Rhodpsn"/>
</dbReference>
<dbReference type="PRINTS" id="PR00237">
    <property type="entry name" value="GPCRRHODOPSN"/>
</dbReference>
<accession>A0A9R1TI44</accession>
<accession>A0A9R1U710</accession>
<evidence type="ECO:0000313" key="14">
    <source>
        <dbReference type="RefSeq" id="XP_011309699.1"/>
    </source>
</evidence>
<feature type="transmembrane region" description="Helical" evidence="10">
    <location>
        <begin position="307"/>
        <end position="326"/>
    </location>
</feature>
<dbReference type="InterPro" id="IPR017452">
    <property type="entry name" value="GPCR_Rhodpsn_7TM"/>
</dbReference>
<dbReference type="GO" id="GO:0005886">
    <property type="term" value="C:plasma membrane"/>
    <property type="evidence" value="ECO:0007669"/>
    <property type="project" value="TreeGrafter"/>
</dbReference>
<protein>
    <submittedName>
        <fullName evidence="13 14">Orexin receptor type 1 isoform X1</fullName>
    </submittedName>
</protein>
<dbReference type="Gene3D" id="1.20.1070.10">
    <property type="entry name" value="Rhodopsin 7-helix transmembrane proteins"/>
    <property type="match status" value="1"/>
</dbReference>
<dbReference type="PROSITE" id="PS50262">
    <property type="entry name" value="G_PROTEIN_RECEP_F1_2"/>
    <property type="match status" value="1"/>
</dbReference>
<organism evidence="12 13">
    <name type="scientific">Fopius arisanus</name>
    <dbReference type="NCBI Taxonomy" id="64838"/>
    <lineage>
        <taxon>Eukaryota</taxon>
        <taxon>Metazoa</taxon>
        <taxon>Ecdysozoa</taxon>
        <taxon>Arthropoda</taxon>
        <taxon>Hexapoda</taxon>
        <taxon>Insecta</taxon>
        <taxon>Pterygota</taxon>
        <taxon>Neoptera</taxon>
        <taxon>Endopterygota</taxon>
        <taxon>Hymenoptera</taxon>
        <taxon>Apocrita</taxon>
        <taxon>Ichneumonoidea</taxon>
        <taxon>Braconidae</taxon>
        <taxon>Opiinae</taxon>
        <taxon>Fopius</taxon>
    </lineage>
</organism>
<dbReference type="PRINTS" id="PR01064">
    <property type="entry name" value="OREXINR"/>
</dbReference>
<feature type="transmembrane region" description="Helical" evidence="10">
    <location>
        <begin position="346"/>
        <end position="365"/>
    </location>
</feature>
<evidence type="ECO:0000313" key="12">
    <source>
        <dbReference type="Proteomes" id="UP000694866"/>
    </source>
</evidence>
<keyword evidence="7 9" id="KW-0675">Receptor</keyword>
<dbReference type="SMART" id="SM01381">
    <property type="entry name" value="7TM_GPCR_Srsx"/>
    <property type="match status" value="1"/>
</dbReference>
<feature type="transmembrane region" description="Helical" evidence="10">
    <location>
        <begin position="238"/>
        <end position="267"/>
    </location>
</feature>
<keyword evidence="12" id="KW-1185">Reference proteome</keyword>
<keyword evidence="8 9" id="KW-0807">Transducer</keyword>
<feature type="transmembrane region" description="Helical" evidence="10">
    <location>
        <begin position="150"/>
        <end position="168"/>
    </location>
</feature>
<gene>
    <name evidence="13 14" type="primary">LOC105270464</name>
</gene>
<dbReference type="KEGG" id="fas:105270464"/>
<dbReference type="SUPFAM" id="SSF81321">
    <property type="entry name" value="Family A G protein-coupled receptor-like"/>
    <property type="match status" value="1"/>
</dbReference>
<proteinExistence type="inferred from homology"/>
<comment type="similarity">
    <text evidence="2 9">Belongs to the G-protein coupled receptor 1 family.</text>
</comment>
<dbReference type="Pfam" id="PF00001">
    <property type="entry name" value="7tm_1"/>
    <property type="match status" value="1"/>
</dbReference>
<dbReference type="RefSeq" id="XP_011309698.1">
    <property type="nucleotide sequence ID" value="XM_011311396.1"/>
</dbReference>
<sequence length="448" mass="51167">MNLWTSSFLMYVTSSVGNELEENRLSDYDFIEMESGDNVTEFDNRTCTNDYCISDEAYVDLIADYLTPRGWYLVLIGIHATVFLGGIIGNSLVCIAVHRNHTMRNVTNYYIVNLAIADLMVIILCLPSTVLWDVTETWFLGNCLCKAIPYLQTVSVSVSILTLTFISIDRWYAICFPLKFKSTTKRAKRTILVIWIFSLIFDIPDLIVLHTAPAPHLRVDTIFYTQCTVSWSQRSERIFALIKLVFLYGGPLLFMTFTYCSIIRVLWRSKIPGYQSSRSTPPITESTASIHENFEGQMASRRKAAKMLIVVVLVFGLCYLPVHILIVLRQTVGLPSNEINVTCSLIAHWLCYANSAMNPIIYNFMSGKFRKEFRRSFQCSPRGSNDRRIFKCTLPYCPPDPRCQPYRNIPTELNFQTLQVWMTCIKNIDHSELNCGGNENITCDCSGV</sequence>
<comment type="subcellular location">
    <subcellularLocation>
        <location evidence="1">Membrane</location>
        <topology evidence="1">Multi-pass membrane protein</topology>
    </subcellularLocation>
</comment>
<feature type="domain" description="G-protein coupled receptors family 1 profile" evidence="11">
    <location>
        <begin position="89"/>
        <end position="362"/>
    </location>
</feature>
<evidence type="ECO:0000256" key="1">
    <source>
        <dbReference type="ARBA" id="ARBA00004141"/>
    </source>
</evidence>
<dbReference type="GeneID" id="105270464"/>
<evidence type="ECO:0000256" key="5">
    <source>
        <dbReference type="ARBA" id="ARBA00023040"/>
    </source>
</evidence>
<name>A0A9R1U710_9HYME</name>
<keyword evidence="6 10" id="KW-0472">Membrane</keyword>
<dbReference type="PROSITE" id="PS00237">
    <property type="entry name" value="G_PROTEIN_RECEP_F1_1"/>
    <property type="match status" value="1"/>
</dbReference>
<keyword evidence="4 10" id="KW-1133">Transmembrane helix</keyword>
<evidence type="ECO:0000256" key="6">
    <source>
        <dbReference type="ARBA" id="ARBA00023136"/>
    </source>
</evidence>
<dbReference type="Proteomes" id="UP000694866">
    <property type="component" value="Unplaced"/>
</dbReference>
<evidence type="ECO:0000256" key="9">
    <source>
        <dbReference type="RuleBase" id="RU000688"/>
    </source>
</evidence>
<evidence type="ECO:0000256" key="7">
    <source>
        <dbReference type="ARBA" id="ARBA00023170"/>
    </source>
</evidence>